<dbReference type="InterPro" id="IPR008811">
    <property type="entry name" value="Glycosyl_hydrolases_36"/>
</dbReference>
<reference evidence="7" key="1">
    <citation type="journal article" date="2017" name="Nat. Microbiol.">
        <title>Global analysis of biosynthetic gene clusters reveals vast potential of secondary metabolite production in Penicillium species.</title>
        <authorList>
            <person name="Nielsen J.C."/>
            <person name="Grijseels S."/>
            <person name="Prigent S."/>
            <person name="Ji B."/>
            <person name="Dainat J."/>
            <person name="Nielsen K.F."/>
            <person name="Frisvad J.C."/>
            <person name="Workman M."/>
            <person name="Nielsen J."/>
        </authorList>
    </citation>
    <scope>NUCLEOTIDE SEQUENCE [LARGE SCALE GENOMIC DNA]</scope>
    <source>
        <strain evidence="7">IBT 24891</strain>
    </source>
</reference>
<dbReference type="Pfam" id="PF05691">
    <property type="entry name" value="Raffinose_syn"/>
    <property type="match status" value="1"/>
</dbReference>
<dbReference type="EMBL" id="MLKD01000010">
    <property type="protein sequence ID" value="OQE22450.1"/>
    <property type="molecule type" value="Genomic_DNA"/>
</dbReference>
<evidence type="ECO:0000256" key="3">
    <source>
        <dbReference type="ARBA" id="ARBA00023277"/>
    </source>
</evidence>
<name>A0A1V6T963_9EURO</name>
<sequence>MQLQINRNTSTLPILGPSERRKQTDRTVTFVPPAQMSLFARVTCYPPLGQVSCFPKIKRKLRSDKGDNSIPFTVVIESSISLPDQLWEVQIWHNISTPEWAALTLHKTKTAHAPLLNSQDEEYTYYRHIFTNQIELPSDGGHVQFTVRFRTNPDTEWQWINQHHPVNDGEIVFSPCSSDIEKILSSCYLFRVGKDELAKYIDNLSQEVHVESRASEAPGSLLWSISGEADVASDGASGFTSLALGTPSSMAKNFSLVRVWSPWLGPRHGKDQFQLTEDAILISFLRKDGLNLVLLAVSGVNDVLTILRSGDNGEVVIKARNDNTETTQFQVLAALAEDFEVAMSALVYESRKVVKPFSESSMSDWEEPSPVSPLGDDIVFVEKDPKIQWLAEWFDGLTYCTYNGLGQELDENKIFHALESLKSHGISISNLIIDDNWQSVDNEGESQFKRRWQRFEANSKAFPRGLKRTIDDIRQKSPNIQHIAVWHALFGYWGGISPDGDLARKFKTKEVEIKDPSSSGPIALNNPEGKILAIDPDDIQRLYEEFYSYLSSIGVDSVKADAQFFLDLLENPDDRKRFTVAYQDAWSIAALKHFSTRSISCMSLVPQIMFHSQLPNNKPTIPLRNSDDFFPEVPSSHPWHIFCNAHNSLLTRNLNALPDWDMFQTQHPYASYHAAARCISGGPVYITDEPEKHDIDLLDQMTAPTVQDSTVILRPSVVGRTIDVYNSYNEGQILRIGSYTGWAKTGSGIIGLFNLKSSEATCMVSLLDFPGIHDDTNGQYIVRAHTSGKVTERTYCFEDKSLVSVILQDKGWEILTAYPTYSFSLKGSIKNHSTTAEGTLTNVAVLGLLGKMTGAAAVMSSDIFLVENGRLRFDIHLKALGTLGIYFSSLADLDIGRDFMVMILGRAIPPKSVWKVGGDNSNVLAIDVLAAWKAMKLDSGWSNEVVVQVFGAYYESLGDPEKHDIDGSRIGARKYGISETHR</sequence>
<dbReference type="STRING" id="303698.A0A1V6T963"/>
<gene>
    <name evidence="6" type="ORF">PENSTE_c010G10256</name>
</gene>
<comment type="similarity">
    <text evidence="2">Belongs to the glycosyl hydrolases 36 family.</text>
</comment>
<keyword evidence="3" id="KW-0119">Carbohydrate metabolism</keyword>
<keyword evidence="7" id="KW-1185">Reference proteome</keyword>
<accession>A0A1V6T963</accession>
<feature type="region of interest" description="Disordered" evidence="5">
    <location>
        <begin position="1"/>
        <end position="24"/>
    </location>
</feature>
<comment type="catalytic activity">
    <reaction evidence="4">
        <text>alpha-D-galactosyl-(1-&gt;3)-1D-myo-inositol + sucrose = raffinose + myo-inositol</text>
        <dbReference type="Rhea" id="RHEA:20161"/>
        <dbReference type="ChEBI" id="CHEBI:16634"/>
        <dbReference type="ChEBI" id="CHEBI:17268"/>
        <dbReference type="ChEBI" id="CHEBI:17505"/>
        <dbReference type="ChEBI" id="CHEBI:17992"/>
        <dbReference type="EC" id="2.4.1.82"/>
    </reaction>
</comment>
<dbReference type="PANTHER" id="PTHR31268:SF32">
    <property type="entry name" value="GALACTINOL--SUCROSE GALACTOSYLTRANSFERASE 2-RELATED"/>
    <property type="match status" value="1"/>
</dbReference>
<evidence type="ECO:0000313" key="6">
    <source>
        <dbReference type="EMBL" id="OQE22450.1"/>
    </source>
</evidence>
<dbReference type="PANTHER" id="PTHR31268">
    <property type="match status" value="1"/>
</dbReference>
<dbReference type="GO" id="GO:0004557">
    <property type="term" value="F:alpha-galactosidase activity"/>
    <property type="evidence" value="ECO:0007669"/>
    <property type="project" value="UniProtKB-EC"/>
</dbReference>
<proteinExistence type="inferred from homology"/>
<dbReference type="SUPFAM" id="SSF51445">
    <property type="entry name" value="(Trans)glycosidases"/>
    <property type="match status" value="1"/>
</dbReference>
<comment type="caution">
    <text evidence="6">The sequence shown here is derived from an EMBL/GenBank/DDBJ whole genome shotgun (WGS) entry which is preliminary data.</text>
</comment>
<evidence type="ECO:0000256" key="2">
    <source>
        <dbReference type="ARBA" id="ARBA00007240"/>
    </source>
</evidence>
<dbReference type="Proteomes" id="UP000191285">
    <property type="component" value="Unassembled WGS sequence"/>
</dbReference>
<dbReference type="FunFam" id="3.20.20.70:FF:000222">
    <property type="entry name" value="Raffinose synthase Sip1 protein"/>
    <property type="match status" value="1"/>
</dbReference>
<evidence type="ECO:0000313" key="7">
    <source>
        <dbReference type="Proteomes" id="UP000191285"/>
    </source>
</evidence>
<evidence type="ECO:0000256" key="5">
    <source>
        <dbReference type="SAM" id="MobiDB-lite"/>
    </source>
</evidence>
<evidence type="ECO:0000256" key="4">
    <source>
        <dbReference type="ARBA" id="ARBA00049426"/>
    </source>
</evidence>
<dbReference type="GO" id="GO:0047274">
    <property type="term" value="F:galactinol-sucrose galactosyltransferase activity"/>
    <property type="evidence" value="ECO:0007669"/>
    <property type="project" value="UniProtKB-EC"/>
</dbReference>
<dbReference type="InterPro" id="IPR017853">
    <property type="entry name" value="GH"/>
</dbReference>
<organism evidence="6 7">
    <name type="scientific">Penicillium steckii</name>
    <dbReference type="NCBI Taxonomy" id="303698"/>
    <lineage>
        <taxon>Eukaryota</taxon>
        <taxon>Fungi</taxon>
        <taxon>Dikarya</taxon>
        <taxon>Ascomycota</taxon>
        <taxon>Pezizomycotina</taxon>
        <taxon>Eurotiomycetes</taxon>
        <taxon>Eurotiomycetidae</taxon>
        <taxon>Eurotiales</taxon>
        <taxon>Aspergillaceae</taxon>
        <taxon>Penicillium</taxon>
    </lineage>
</organism>
<dbReference type="OrthoDB" id="4664297at2759"/>
<dbReference type="InterPro" id="IPR013785">
    <property type="entry name" value="Aldolase_TIM"/>
</dbReference>
<dbReference type="Gene3D" id="3.20.20.70">
    <property type="entry name" value="Aldolase class I"/>
    <property type="match status" value="1"/>
</dbReference>
<evidence type="ECO:0000256" key="1">
    <source>
        <dbReference type="ARBA" id="ARBA00001255"/>
    </source>
</evidence>
<feature type="compositionally biased region" description="Polar residues" evidence="5">
    <location>
        <begin position="1"/>
        <end position="12"/>
    </location>
</feature>
<dbReference type="AlphaFoldDB" id="A0A1V6T963"/>
<comment type="catalytic activity">
    <reaction evidence="1">
        <text>Hydrolysis of terminal, non-reducing alpha-D-galactose residues in alpha-D-galactosides, including galactose oligosaccharides, galactomannans and galactolipids.</text>
        <dbReference type="EC" id="3.2.1.22"/>
    </reaction>
</comment>
<protein>
    <submittedName>
        <fullName evidence="6">Uncharacterized protein</fullName>
    </submittedName>
</protein>